<dbReference type="GO" id="GO:0009083">
    <property type="term" value="P:branched-chain amino acid catabolic process"/>
    <property type="evidence" value="ECO:0007669"/>
    <property type="project" value="TreeGrafter"/>
</dbReference>
<dbReference type="Gene3D" id="3.40.50.970">
    <property type="match status" value="1"/>
</dbReference>
<evidence type="ECO:0000313" key="5">
    <source>
        <dbReference type="Proteomes" id="UP001054902"/>
    </source>
</evidence>
<evidence type="ECO:0000256" key="2">
    <source>
        <dbReference type="ARBA" id="ARBA00023002"/>
    </source>
</evidence>
<dbReference type="GO" id="GO:0016491">
    <property type="term" value="F:oxidoreductase activity"/>
    <property type="evidence" value="ECO:0007669"/>
    <property type="project" value="UniProtKB-KW"/>
</dbReference>
<keyword evidence="5" id="KW-1185">Reference proteome</keyword>
<proteinExistence type="predicted"/>
<dbReference type="EMBL" id="BLLK01000047">
    <property type="protein sequence ID" value="GFH53976.1"/>
    <property type="molecule type" value="Genomic_DNA"/>
</dbReference>
<evidence type="ECO:0000256" key="1">
    <source>
        <dbReference type="ARBA" id="ARBA00001964"/>
    </source>
</evidence>
<dbReference type="SUPFAM" id="SSF52518">
    <property type="entry name" value="Thiamin diphosphate-binding fold (THDP-binding)"/>
    <property type="match status" value="1"/>
</dbReference>
<keyword evidence="2" id="KW-0560">Oxidoreductase</keyword>
<comment type="cofactor">
    <cofactor evidence="1">
        <name>thiamine diphosphate</name>
        <dbReference type="ChEBI" id="CHEBI:58937"/>
    </cofactor>
</comment>
<dbReference type="PANTHER" id="PTHR42980">
    <property type="entry name" value="2-OXOISOVALERATE DEHYDROGENASE SUBUNIT BETA-RELATED"/>
    <property type="match status" value="1"/>
</dbReference>
<evidence type="ECO:0000256" key="3">
    <source>
        <dbReference type="SAM" id="MobiDB-lite"/>
    </source>
</evidence>
<evidence type="ECO:0000313" key="4">
    <source>
        <dbReference type="EMBL" id="GFH53976.1"/>
    </source>
</evidence>
<sequence>MIAKQTRSFSSLAIENLNTFCSSSPNDKGMFENSPNRSFSSVAIEKHEEFSSSLNSRGAFENSPEEPDLTSMAPRETMNLVTAINKALDRVLEKDPMSILFGQDIAFGGVFRCTIDNRYFSFREEN</sequence>
<dbReference type="GO" id="GO:0007584">
    <property type="term" value="P:response to nutrient"/>
    <property type="evidence" value="ECO:0007669"/>
    <property type="project" value="TreeGrafter"/>
</dbReference>
<gene>
    <name evidence="4" type="ORF">CTEN210_10452</name>
</gene>
<comment type="caution">
    <text evidence="4">The sequence shown here is derived from an EMBL/GenBank/DDBJ whole genome shotgun (WGS) entry which is preliminary data.</text>
</comment>
<accession>A0AAD3CZE1</accession>
<dbReference type="Proteomes" id="UP001054902">
    <property type="component" value="Unassembled WGS sequence"/>
</dbReference>
<feature type="region of interest" description="Disordered" evidence="3">
    <location>
        <begin position="53"/>
        <end position="73"/>
    </location>
</feature>
<dbReference type="InterPro" id="IPR029061">
    <property type="entry name" value="THDP-binding"/>
</dbReference>
<reference evidence="4 5" key="1">
    <citation type="journal article" date="2021" name="Sci. Rep.">
        <title>The genome of the diatom Chaetoceros tenuissimus carries an ancient integrated fragment of an extant virus.</title>
        <authorList>
            <person name="Hongo Y."/>
            <person name="Kimura K."/>
            <person name="Takaki Y."/>
            <person name="Yoshida Y."/>
            <person name="Baba S."/>
            <person name="Kobayashi G."/>
            <person name="Nagasaki K."/>
            <person name="Hano T."/>
            <person name="Tomaru Y."/>
        </authorList>
    </citation>
    <scope>NUCLEOTIDE SEQUENCE [LARGE SCALE GENOMIC DNA]</scope>
    <source>
        <strain evidence="4 5">NIES-3715</strain>
    </source>
</reference>
<protein>
    <submittedName>
        <fullName evidence="4">2-oxoisovalerate dehydrogenase subunit beta, mitochondrial</fullName>
    </submittedName>
</protein>
<organism evidence="4 5">
    <name type="scientific">Chaetoceros tenuissimus</name>
    <dbReference type="NCBI Taxonomy" id="426638"/>
    <lineage>
        <taxon>Eukaryota</taxon>
        <taxon>Sar</taxon>
        <taxon>Stramenopiles</taxon>
        <taxon>Ochrophyta</taxon>
        <taxon>Bacillariophyta</taxon>
        <taxon>Coscinodiscophyceae</taxon>
        <taxon>Chaetocerotophycidae</taxon>
        <taxon>Chaetocerotales</taxon>
        <taxon>Chaetocerotaceae</taxon>
        <taxon>Chaetoceros</taxon>
    </lineage>
</organism>
<dbReference type="AlphaFoldDB" id="A0AAD3CZE1"/>
<name>A0AAD3CZE1_9STRA</name>
<dbReference type="PANTHER" id="PTHR42980:SF1">
    <property type="entry name" value="2-OXOISOVALERATE DEHYDROGENASE SUBUNIT BETA, MITOCHONDRIAL"/>
    <property type="match status" value="1"/>
</dbReference>